<dbReference type="Proteomes" id="UP000670947">
    <property type="component" value="Unassembled WGS sequence"/>
</dbReference>
<feature type="chain" id="PRO_5046738634" evidence="1">
    <location>
        <begin position="29"/>
        <end position="296"/>
    </location>
</feature>
<dbReference type="EMBL" id="JAGGDJ010000001">
    <property type="protein sequence ID" value="MBO7743184.1"/>
    <property type="molecule type" value="Genomic_DNA"/>
</dbReference>
<dbReference type="GO" id="GO:0004519">
    <property type="term" value="F:endonuclease activity"/>
    <property type="evidence" value="ECO:0007669"/>
    <property type="project" value="UniProtKB-KW"/>
</dbReference>
<evidence type="ECO:0000259" key="2">
    <source>
        <dbReference type="Pfam" id="PF03372"/>
    </source>
</evidence>
<evidence type="ECO:0000313" key="3">
    <source>
        <dbReference type="EMBL" id="MBO7743184.1"/>
    </source>
</evidence>
<keyword evidence="3" id="KW-0255">Endonuclease</keyword>
<feature type="domain" description="Endonuclease/exonuclease/phosphatase" evidence="2">
    <location>
        <begin position="43"/>
        <end position="270"/>
    </location>
</feature>
<dbReference type="InterPro" id="IPR005135">
    <property type="entry name" value="Endo/exonuclease/phosphatase"/>
</dbReference>
<feature type="signal peptide" evidence="1">
    <location>
        <begin position="1"/>
        <end position="28"/>
    </location>
</feature>
<protein>
    <submittedName>
        <fullName evidence="3">Endonuclease/exonuclease/phosphatase family protein</fullName>
    </submittedName>
</protein>
<dbReference type="PANTHER" id="PTHR14859">
    <property type="entry name" value="CALCOFLUOR WHITE HYPERSENSITIVE PROTEIN PRECURSOR"/>
    <property type="match status" value="1"/>
</dbReference>
<dbReference type="Pfam" id="PF03372">
    <property type="entry name" value="Exo_endo_phos"/>
    <property type="match status" value="1"/>
</dbReference>
<dbReference type="RefSeq" id="WP_208846196.1">
    <property type="nucleotide sequence ID" value="NZ_JAGGDJ010000001.1"/>
</dbReference>
<organism evidence="3 4">
    <name type="scientific">Paenibacillus artemisiicola</name>
    <dbReference type="NCBI Taxonomy" id="1172618"/>
    <lineage>
        <taxon>Bacteria</taxon>
        <taxon>Bacillati</taxon>
        <taxon>Bacillota</taxon>
        <taxon>Bacilli</taxon>
        <taxon>Bacillales</taxon>
        <taxon>Paenibacillaceae</taxon>
        <taxon>Paenibacillus</taxon>
    </lineage>
</organism>
<reference evidence="3 4" key="1">
    <citation type="submission" date="2021-03" db="EMBL/GenBank/DDBJ databases">
        <title>Paenibacillus artemisicola MWE-103 whole genome sequence.</title>
        <authorList>
            <person name="Ham Y.J."/>
        </authorList>
    </citation>
    <scope>NUCLEOTIDE SEQUENCE [LARGE SCALE GENOMIC DNA]</scope>
    <source>
        <strain evidence="3 4">MWE-103</strain>
    </source>
</reference>
<dbReference type="Gene3D" id="3.60.10.10">
    <property type="entry name" value="Endonuclease/exonuclease/phosphatase"/>
    <property type="match status" value="1"/>
</dbReference>
<keyword evidence="3" id="KW-0540">Nuclease</keyword>
<dbReference type="InterPro" id="IPR051916">
    <property type="entry name" value="GPI-anchor_lipid_remodeler"/>
</dbReference>
<accession>A0ABS3W4E3</accession>
<evidence type="ECO:0000256" key="1">
    <source>
        <dbReference type="SAM" id="SignalP"/>
    </source>
</evidence>
<sequence>MLKKSVLVSSVLLMSMVPMFSISSESYAAELKKGKETTIKVMEYNIHHAEGMDDILDLNRIGDVIKSSGADIIGLQEVDNHFSSRSNFEDQAKWLANYLGMHYQFAANLDNDPLNAGEPRRQYGTVILSKYPILSSENHLLDNTQYPSEQRGLAKTVINVKGNHINFYNTHLDNKRSEQRDIQVNEILSIVNQDEGTSILVGDLNATPDSPEIIKMSAQYHDTFAELGLNDAYTSYYYSDKPNRRIDYIYTSDDVKIKAGTVIDTVAADHLPITAELVLSKKDHPAQGDNGHNHQK</sequence>
<name>A0ABS3W4E3_9BACL</name>
<dbReference type="SUPFAM" id="SSF56219">
    <property type="entry name" value="DNase I-like"/>
    <property type="match status" value="1"/>
</dbReference>
<evidence type="ECO:0000313" key="4">
    <source>
        <dbReference type="Proteomes" id="UP000670947"/>
    </source>
</evidence>
<keyword evidence="1" id="KW-0732">Signal</keyword>
<comment type="caution">
    <text evidence="3">The sequence shown here is derived from an EMBL/GenBank/DDBJ whole genome shotgun (WGS) entry which is preliminary data.</text>
</comment>
<keyword evidence="3" id="KW-0378">Hydrolase</keyword>
<gene>
    <name evidence="3" type="ORF">I8J29_03185</name>
</gene>
<dbReference type="PANTHER" id="PTHR14859:SF15">
    <property type="entry name" value="ENDONUCLEASE_EXONUCLEASE_PHOSPHATASE DOMAIN-CONTAINING PROTEIN"/>
    <property type="match status" value="1"/>
</dbReference>
<proteinExistence type="predicted"/>
<keyword evidence="4" id="KW-1185">Reference proteome</keyword>
<dbReference type="InterPro" id="IPR036691">
    <property type="entry name" value="Endo/exonu/phosph_ase_sf"/>
</dbReference>